<dbReference type="SUPFAM" id="SSF54631">
    <property type="entry name" value="CBS-domain pair"/>
    <property type="match status" value="1"/>
</dbReference>
<evidence type="ECO:0000259" key="13">
    <source>
        <dbReference type="PROSITE" id="PS51846"/>
    </source>
</evidence>
<keyword evidence="11" id="KW-0732">Signal</keyword>
<feature type="domain" description="CBS" evidence="12">
    <location>
        <begin position="210"/>
        <end position="270"/>
    </location>
</feature>
<evidence type="ECO:0000256" key="2">
    <source>
        <dbReference type="ARBA" id="ARBA00006337"/>
    </source>
</evidence>
<protein>
    <submittedName>
        <fullName evidence="14">Hemolysin</fullName>
    </submittedName>
</protein>
<comment type="similarity">
    <text evidence="2">Belongs to the UPF0053 family.</text>
</comment>
<accession>A0A2H0XWG4</accession>
<keyword evidence="5 9" id="KW-1133">Transmembrane helix</keyword>
<comment type="subcellular location">
    <subcellularLocation>
        <location evidence="1">Membrane</location>
        <topology evidence="1">Multi-pass membrane protein</topology>
    </subcellularLocation>
</comment>
<dbReference type="SMART" id="SM01091">
    <property type="entry name" value="CorC_HlyC"/>
    <property type="match status" value="1"/>
</dbReference>
<reference evidence="14 15" key="1">
    <citation type="submission" date="2017-09" db="EMBL/GenBank/DDBJ databases">
        <title>Depth-based differentiation of microbial function through sediment-hosted aquifers and enrichment of novel symbionts in the deep terrestrial subsurface.</title>
        <authorList>
            <person name="Probst A.J."/>
            <person name="Ladd B."/>
            <person name="Jarett J.K."/>
            <person name="Geller-Mcgrath D.E."/>
            <person name="Sieber C.M."/>
            <person name="Emerson J.B."/>
            <person name="Anantharaman K."/>
            <person name="Thomas B.C."/>
            <person name="Malmstrom R."/>
            <person name="Stieglmeier M."/>
            <person name="Klingl A."/>
            <person name="Woyke T."/>
            <person name="Ryan C.M."/>
            <person name="Banfield J.F."/>
        </authorList>
    </citation>
    <scope>NUCLEOTIDE SEQUENCE [LARGE SCALE GENOMIC DNA]</scope>
    <source>
        <strain evidence="14">CG08_land_8_20_14_0_20_45_16</strain>
    </source>
</reference>
<feature type="domain" description="CNNM transmembrane" evidence="13">
    <location>
        <begin position="1"/>
        <end position="191"/>
    </location>
</feature>
<sequence>MAAIIFLIGLFALSAFFSAAETALTSLSRIKINRMVEHQVGGAKLLKSIKENPADFLSTILIGNNLVNIAASALATSMILRYFAENKYIHPGVAVAVATALMTFLILTFGEITPKTIAIRKAEPISLFVAPVIAFLNTVFKPIAYLIGFISRPFILFFGGKAPASGPFITEEEIRLILAAGEKEGVIEEGEREMITSIFEFGETIVREVMTPKPDISACEAIKSLAELRQIVVDSGHSRVPIFEKNLDNILGVVYAKDLLRSAEPSNLKYLLRPAIFIPETKKVAELLHEMQGARTHLAIIVDEYGMTSGLVTLEDLIEEIVGEIHDEFERDEKMIEQLDGDTFMVDGRLSLNDLNDRAGLALPEKDYDTIGGFVFGHLGKSPSVGNIIHQSGLLISVERVHKRRITRVKIAKIKNNPVEEKEVGG</sequence>
<proteinExistence type="inferred from homology"/>
<dbReference type="PROSITE" id="PS51371">
    <property type="entry name" value="CBS"/>
    <property type="match status" value="2"/>
</dbReference>
<dbReference type="PANTHER" id="PTHR22777:SF17">
    <property type="entry name" value="UPF0053 PROTEIN SLL0260"/>
    <property type="match status" value="1"/>
</dbReference>
<gene>
    <name evidence="14" type="ORF">COT42_05905</name>
</gene>
<comment type="caution">
    <text evidence="14">The sequence shown here is derived from an EMBL/GenBank/DDBJ whole genome shotgun (WGS) entry which is preliminary data.</text>
</comment>
<feature type="transmembrane region" description="Helical" evidence="10">
    <location>
        <begin position="125"/>
        <end position="147"/>
    </location>
</feature>
<dbReference type="Pfam" id="PF01595">
    <property type="entry name" value="CNNM"/>
    <property type="match status" value="1"/>
</dbReference>
<evidence type="ECO:0000256" key="10">
    <source>
        <dbReference type="SAM" id="Phobius"/>
    </source>
</evidence>
<keyword evidence="6 8" id="KW-0129">CBS domain</keyword>
<dbReference type="InterPro" id="IPR002550">
    <property type="entry name" value="CNNM"/>
</dbReference>
<evidence type="ECO:0000256" key="3">
    <source>
        <dbReference type="ARBA" id="ARBA00022692"/>
    </source>
</evidence>
<dbReference type="InterPro" id="IPR000644">
    <property type="entry name" value="CBS_dom"/>
</dbReference>
<evidence type="ECO:0000259" key="12">
    <source>
        <dbReference type="PROSITE" id="PS51371"/>
    </source>
</evidence>
<evidence type="ECO:0000256" key="8">
    <source>
        <dbReference type="PROSITE-ProRule" id="PRU00703"/>
    </source>
</evidence>
<evidence type="ECO:0000256" key="5">
    <source>
        <dbReference type="ARBA" id="ARBA00022989"/>
    </source>
</evidence>
<evidence type="ECO:0000256" key="7">
    <source>
        <dbReference type="ARBA" id="ARBA00023136"/>
    </source>
</evidence>
<dbReference type="PANTHER" id="PTHR22777">
    <property type="entry name" value="HEMOLYSIN-RELATED"/>
    <property type="match status" value="1"/>
</dbReference>
<organism evidence="14 15">
    <name type="scientific">Candidatus Saganbacteria bacterium CG08_land_8_20_14_0_20_45_16</name>
    <dbReference type="NCBI Taxonomy" id="2014293"/>
    <lineage>
        <taxon>Bacteria</taxon>
        <taxon>Bacillati</taxon>
        <taxon>Saganbacteria</taxon>
    </lineage>
</organism>
<evidence type="ECO:0000256" key="6">
    <source>
        <dbReference type="ARBA" id="ARBA00023122"/>
    </source>
</evidence>
<dbReference type="CDD" id="cd04590">
    <property type="entry name" value="CBS_pair_CorC_HlyC_assoc"/>
    <property type="match status" value="1"/>
</dbReference>
<dbReference type="EMBL" id="PEYM01000093">
    <property type="protein sequence ID" value="PIS29277.1"/>
    <property type="molecule type" value="Genomic_DNA"/>
</dbReference>
<evidence type="ECO:0000256" key="9">
    <source>
        <dbReference type="PROSITE-ProRule" id="PRU01193"/>
    </source>
</evidence>
<dbReference type="Gene3D" id="3.30.465.10">
    <property type="match status" value="1"/>
</dbReference>
<evidence type="ECO:0000256" key="4">
    <source>
        <dbReference type="ARBA" id="ARBA00022737"/>
    </source>
</evidence>
<dbReference type="InterPro" id="IPR044751">
    <property type="entry name" value="Ion_transp-like_CBS"/>
</dbReference>
<feature type="transmembrane region" description="Helical" evidence="10">
    <location>
        <begin position="56"/>
        <end position="80"/>
    </location>
</feature>
<dbReference type="Gene3D" id="3.10.580.10">
    <property type="entry name" value="CBS-domain"/>
    <property type="match status" value="1"/>
</dbReference>
<keyword evidence="3 9" id="KW-0812">Transmembrane</keyword>
<dbReference type="AlphaFoldDB" id="A0A2H0XWG4"/>
<dbReference type="InterPro" id="IPR046342">
    <property type="entry name" value="CBS_dom_sf"/>
</dbReference>
<keyword evidence="4" id="KW-0677">Repeat</keyword>
<evidence type="ECO:0000313" key="14">
    <source>
        <dbReference type="EMBL" id="PIS29277.1"/>
    </source>
</evidence>
<dbReference type="SUPFAM" id="SSF56176">
    <property type="entry name" value="FAD-binding/transporter-associated domain-like"/>
    <property type="match status" value="1"/>
</dbReference>
<feature type="chain" id="PRO_5013789395" evidence="11">
    <location>
        <begin position="20"/>
        <end position="426"/>
    </location>
</feature>
<feature type="domain" description="CBS" evidence="12">
    <location>
        <begin position="271"/>
        <end position="328"/>
    </location>
</feature>
<evidence type="ECO:0000256" key="1">
    <source>
        <dbReference type="ARBA" id="ARBA00004141"/>
    </source>
</evidence>
<keyword evidence="7 9" id="KW-0472">Membrane</keyword>
<dbReference type="Pfam" id="PF00571">
    <property type="entry name" value="CBS"/>
    <property type="match status" value="2"/>
</dbReference>
<dbReference type="InterPro" id="IPR016169">
    <property type="entry name" value="FAD-bd_PCMH_sub2"/>
</dbReference>
<evidence type="ECO:0000313" key="15">
    <source>
        <dbReference type="Proteomes" id="UP000231343"/>
    </source>
</evidence>
<dbReference type="InterPro" id="IPR036318">
    <property type="entry name" value="FAD-bd_PCMH-like_sf"/>
</dbReference>
<feature type="signal peptide" evidence="11">
    <location>
        <begin position="1"/>
        <end position="19"/>
    </location>
</feature>
<dbReference type="GO" id="GO:0005886">
    <property type="term" value="C:plasma membrane"/>
    <property type="evidence" value="ECO:0007669"/>
    <property type="project" value="TreeGrafter"/>
</dbReference>
<name>A0A2H0XWG4_UNCSA</name>
<dbReference type="InterPro" id="IPR005170">
    <property type="entry name" value="Transptr-assoc_dom"/>
</dbReference>
<dbReference type="FunFam" id="3.10.580.10:FF:000002">
    <property type="entry name" value="Magnesium/cobalt efflux protein CorC"/>
    <property type="match status" value="1"/>
</dbReference>
<feature type="transmembrane region" description="Helical" evidence="10">
    <location>
        <begin position="92"/>
        <end position="113"/>
    </location>
</feature>
<evidence type="ECO:0000256" key="11">
    <source>
        <dbReference type="SAM" id="SignalP"/>
    </source>
</evidence>
<dbReference type="Pfam" id="PF03471">
    <property type="entry name" value="CorC_HlyC"/>
    <property type="match status" value="1"/>
</dbReference>
<dbReference type="GO" id="GO:0050660">
    <property type="term" value="F:flavin adenine dinucleotide binding"/>
    <property type="evidence" value="ECO:0007669"/>
    <property type="project" value="InterPro"/>
</dbReference>
<dbReference type="PROSITE" id="PS51846">
    <property type="entry name" value="CNNM"/>
    <property type="match status" value="1"/>
</dbReference>
<dbReference type="Proteomes" id="UP000231343">
    <property type="component" value="Unassembled WGS sequence"/>
</dbReference>